<dbReference type="Pfam" id="PF03631">
    <property type="entry name" value="Virul_fac_BrkB"/>
    <property type="match status" value="1"/>
</dbReference>
<dbReference type="PANTHER" id="PTHR30213:SF0">
    <property type="entry name" value="UPF0761 MEMBRANE PROTEIN YIHY"/>
    <property type="match status" value="1"/>
</dbReference>
<evidence type="ECO:0000313" key="8">
    <source>
        <dbReference type="Proteomes" id="UP000578449"/>
    </source>
</evidence>
<evidence type="ECO:0000256" key="1">
    <source>
        <dbReference type="ARBA" id="ARBA00004651"/>
    </source>
</evidence>
<comment type="caution">
    <text evidence="7">The sequence shown here is derived from an EMBL/GenBank/DDBJ whole genome shotgun (WGS) entry which is preliminary data.</text>
</comment>
<evidence type="ECO:0000256" key="2">
    <source>
        <dbReference type="ARBA" id="ARBA00022475"/>
    </source>
</evidence>
<evidence type="ECO:0000313" key="7">
    <source>
        <dbReference type="EMBL" id="MBB5131056.1"/>
    </source>
</evidence>
<accession>A0A840NXX6</accession>
<keyword evidence="5 6" id="KW-0472">Membrane</keyword>
<dbReference type="EMBL" id="JACHGN010000002">
    <property type="protein sequence ID" value="MBB5131056.1"/>
    <property type="molecule type" value="Genomic_DNA"/>
</dbReference>
<protein>
    <submittedName>
        <fullName evidence="7">Membrane protein</fullName>
    </submittedName>
</protein>
<reference evidence="7 8" key="1">
    <citation type="submission" date="2020-08" db="EMBL/GenBank/DDBJ databases">
        <title>Genomic Encyclopedia of Type Strains, Phase IV (KMG-IV): sequencing the most valuable type-strain genomes for metagenomic binning, comparative biology and taxonomic classification.</title>
        <authorList>
            <person name="Goeker M."/>
        </authorList>
    </citation>
    <scope>NUCLEOTIDE SEQUENCE [LARGE SCALE GENOMIC DNA]</scope>
    <source>
        <strain evidence="7 8">DSM 45615</strain>
    </source>
</reference>
<evidence type="ECO:0000256" key="3">
    <source>
        <dbReference type="ARBA" id="ARBA00022692"/>
    </source>
</evidence>
<dbReference type="RefSeq" id="WP_185047924.1">
    <property type="nucleotide sequence ID" value="NZ_BAABIX010000083.1"/>
</dbReference>
<evidence type="ECO:0000256" key="4">
    <source>
        <dbReference type="ARBA" id="ARBA00022989"/>
    </source>
</evidence>
<evidence type="ECO:0000256" key="6">
    <source>
        <dbReference type="SAM" id="Phobius"/>
    </source>
</evidence>
<sequence length="334" mass="36258">MTSTDAPPRQRRPRRRLPRLSTVRARTSVAASQARASLSWVRGTNTWALVRATTMAGVTYRVTGLAGEAAFFALLSLPPFVLGLVGILAHLSTALGPATIDEIRAWIERQAHVLFTDNAVDRVVTPLIDDVLSGGGRVPLISLGFLLSLWSGSRALFVYVDLISVAYGLGEERGIIRTRIMSFGLYIVALLIALIVVPVLVVGPTLVAEVLPRPYDTMAAILYWPVLIVGSVVFLSLLYHVSVPVRTRWWREVPGAVLALIIWILCAAVLRAVLAAWFTPLSVYGSLAAPIAVLLWLYITALAVLIGATLNAELDRLWPVQGAVRQGRAERTTA</sequence>
<keyword evidence="3 6" id="KW-0812">Transmembrane</keyword>
<feature type="transmembrane region" description="Helical" evidence="6">
    <location>
        <begin position="221"/>
        <end position="241"/>
    </location>
</feature>
<feature type="transmembrane region" description="Helical" evidence="6">
    <location>
        <begin position="140"/>
        <end position="162"/>
    </location>
</feature>
<feature type="transmembrane region" description="Helical" evidence="6">
    <location>
        <begin position="253"/>
        <end position="278"/>
    </location>
</feature>
<keyword evidence="8" id="KW-1185">Reference proteome</keyword>
<feature type="transmembrane region" description="Helical" evidence="6">
    <location>
        <begin position="284"/>
        <end position="308"/>
    </location>
</feature>
<dbReference type="GO" id="GO:0005886">
    <property type="term" value="C:plasma membrane"/>
    <property type="evidence" value="ECO:0007669"/>
    <property type="project" value="UniProtKB-SubCell"/>
</dbReference>
<dbReference type="AlphaFoldDB" id="A0A840NXX6"/>
<evidence type="ECO:0000256" key="5">
    <source>
        <dbReference type="ARBA" id="ARBA00023136"/>
    </source>
</evidence>
<dbReference type="PIRSF" id="PIRSF035875">
    <property type="entry name" value="RNase_BN"/>
    <property type="match status" value="1"/>
</dbReference>
<organism evidence="7 8">
    <name type="scientific">Thermocatellispora tengchongensis</name>
    <dbReference type="NCBI Taxonomy" id="1073253"/>
    <lineage>
        <taxon>Bacteria</taxon>
        <taxon>Bacillati</taxon>
        <taxon>Actinomycetota</taxon>
        <taxon>Actinomycetes</taxon>
        <taxon>Streptosporangiales</taxon>
        <taxon>Streptosporangiaceae</taxon>
        <taxon>Thermocatellispora</taxon>
    </lineage>
</organism>
<dbReference type="InterPro" id="IPR017039">
    <property type="entry name" value="Virul_fac_BrkB"/>
</dbReference>
<comment type="subcellular location">
    <subcellularLocation>
        <location evidence="1">Cell membrane</location>
        <topology evidence="1">Multi-pass membrane protein</topology>
    </subcellularLocation>
</comment>
<dbReference type="Proteomes" id="UP000578449">
    <property type="component" value="Unassembled WGS sequence"/>
</dbReference>
<gene>
    <name evidence="7" type="ORF">HNP84_000762</name>
</gene>
<name>A0A840NXX6_9ACTN</name>
<feature type="transmembrane region" description="Helical" evidence="6">
    <location>
        <begin position="183"/>
        <end position="201"/>
    </location>
</feature>
<keyword evidence="2" id="KW-1003">Cell membrane</keyword>
<feature type="transmembrane region" description="Helical" evidence="6">
    <location>
        <begin position="69"/>
        <end position="91"/>
    </location>
</feature>
<dbReference type="PANTHER" id="PTHR30213">
    <property type="entry name" value="INNER MEMBRANE PROTEIN YHJD"/>
    <property type="match status" value="1"/>
</dbReference>
<proteinExistence type="predicted"/>
<keyword evidence="4 6" id="KW-1133">Transmembrane helix</keyword>